<protein>
    <submittedName>
        <fullName evidence="3">Putative RCC1 and BTB domain-containing protein 1</fullName>
    </submittedName>
</protein>
<keyword evidence="1" id="KW-0677">Repeat</keyword>
<dbReference type="PROSITE" id="PS50012">
    <property type="entry name" value="RCC1_3"/>
    <property type="match status" value="1"/>
</dbReference>
<evidence type="ECO:0000313" key="3">
    <source>
        <dbReference type="EMBL" id="PIK42304.1"/>
    </source>
</evidence>
<keyword evidence="4" id="KW-1185">Reference proteome</keyword>
<dbReference type="InterPro" id="IPR000408">
    <property type="entry name" value="Reg_chr_condens"/>
</dbReference>
<comment type="caution">
    <text evidence="3">The sequence shown here is derived from an EMBL/GenBank/DDBJ whole genome shotgun (WGS) entry which is preliminary data.</text>
</comment>
<dbReference type="InterPro" id="IPR051210">
    <property type="entry name" value="Ub_ligase/GEF_domain"/>
</dbReference>
<dbReference type="PANTHER" id="PTHR22870">
    <property type="entry name" value="REGULATOR OF CHROMOSOME CONDENSATION"/>
    <property type="match status" value="1"/>
</dbReference>
<evidence type="ECO:0000313" key="4">
    <source>
        <dbReference type="Proteomes" id="UP000230750"/>
    </source>
</evidence>
<name>A0A2G8K2T8_STIJA</name>
<dbReference type="Gene3D" id="2.130.10.30">
    <property type="entry name" value="Regulator of chromosome condensation 1/beta-lactamase-inhibitor protein II"/>
    <property type="match status" value="1"/>
</dbReference>
<dbReference type="OrthoDB" id="5981550at2759"/>
<dbReference type="STRING" id="307972.A0A2G8K2T8"/>
<sequence>MNLYGWGYNALGQLGTNTGTNYAEPIQVTSLKKVVIKQIVCGPNFFLALSRSGHVYACGEGTSGQIGKGDVANATGATQLPEKLGSFSQVAATNTSNLCAALNDAGEVYIWGRCRFELVKSPMKTELSSLDDAFACYSSPPVTWRPLSIVSAVPNEYGGDVLTSLKNCLIEDVNAQVVHFVVTF</sequence>
<accession>A0A2G8K2T8</accession>
<dbReference type="Proteomes" id="UP000230750">
    <property type="component" value="Unassembled WGS sequence"/>
</dbReference>
<dbReference type="EMBL" id="MRZV01000943">
    <property type="protein sequence ID" value="PIK42304.1"/>
    <property type="molecule type" value="Genomic_DNA"/>
</dbReference>
<feature type="repeat" description="RCC1" evidence="2">
    <location>
        <begin position="1"/>
        <end position="52"/>
    </location>
</feature>
<dbReference type="PANTHER" id="PTHR22870:SF408">
    <property type="entry name" value="OS09G0560450 PROTEIN"/>
    <property type="match status" value="1"/>
</dbReference>
<gene>
    <name evidence="3" type="ORF">BSL78_20834</name>
</gene>
<dbReference type="AlphaFoldDB" id="A0A2G8K2T8"/>
<organism evidence="3 4">
    <name type="scientific">Stichopus japonicus</name>
    <name type="common">Sea cucumber</name>
    <dbReference type="NCBI Taxonomy" id="307972"/>
    <lineage>
        <taxon>Eukaryota</taxon>
        <taxon>Metazoa</taxon>
        <taxon>Echinodermata</taxon>
        <taxon>Eleutherozoa</taxon>
        <taxon>Echinozoa</taxon>
        <taxon>Holothuroidea</taxon>
        <taxon>Aspidochirotacea</taxon>
        <taxon>Aspidochirotida</taxon>
        <taxon>Stichopodidae</taxon>
        <taxon>Apostichopus</taxon>
    </lineage>
</organism>
<evidence type="ECO:0000256" key="1">
    <source>
        <dbReference type="ARBA" id="ARBA00022737"/>
    </source>
</evidence>
<dbReference type="Pfam" id="PF00415">
    <property type="entry name" value="RCC1"/>
    <property type="match status" value="1"/>
</dbReference>
<proteinExistence type="predicted"/>
<evidence type="ECO:0000256" key="2">
    <source>
        <dbReference type="PROSITE-ProRule" id="PRU00235"/>
    </source>
</evidence>
<reference evidence="3" key="1">
    <citation type="journal article" date="2017" name="PLoS Biol.">
        <title>The sea cucumber genome provides insights into morphological evolution and visceral regeneration.</title>
        <authorList>
            <person name="Zhang X."/>
            <person name="Sun L."/>
            <person name="Yuan J."/>
            <person name="Sun Y."/>
            <person name="Gao Y."/>
            <person name="Zhang L."/>
            <person name="Li S."/>
            <person name="Dai H."/>
            <person name="Hamel J.F."/>
            <person name="Liu C."/>
            <person name="Yu Y."/>
            <person name="Liu S."/>
            <person name="Lin W."/>
            <person name="Guo K."/>
            <person name="Jin S."/>
            <person name="Xu P."/>
            <person name="Storey K.B."/>
            <person name="Huan P."/>
            <person name="Zhang T."/>
            <person name="Zhou Y."/>
            <person name="Zhang J."/>
            <person name="Lin C."/>
            <person name="Li X."/>
            <person name="Xing L."/>
            <person name="Huo D."/>
            <person name="Sun M."/>
            <person name="Wang L."/>
            <person name="Mercier A."/>
            <person name="Li F."/>
            <person name="Yang H."/>
            <person name="Xiang J."/>
        </authorList>
    </citation>
    <scope>NUCLEOTIDE SEQUENCE [LARGE SCALE GENOMIC DNA]</scope>
    <source>
        <strain evidence="3">Shaxun</strain>
        <tissue evidence="3">Muscle</tissue>
    </source>
</reference>
<dbReference type="InterPro" id="IPR009091">
    <property type="entry name" value="RCC1/BLIP-II"/>
</dbReference>
<dbReference type="SUPFAM" id="SSF50985">
    <property type="entry name" value="RCC1/BLIP-II"/>
    <property type="match status" value="1"/>
</dbReference>